<name>A0ABY7TPD5_9SPHN</name>
<dbReference type="Pfam" id="PF01963">
    <property type="entry name" value="TraB_PrgY_gumN"/>
    <property type="match status" value="1"/>
</dbReference>
<dbReference type="InterPro" id="IPR002816">
    <property type="entry name" value="TraB/PrgY/GumN_fam"/>
</dbReference>
<dbReference type="InterPro" id="IPR047111">
    <property type="entry name" value="YbaP-like"/>
</dbReference>
<sequence>MIRIAALAALLLATTAPAAPPAPAKPALWQVKDADTTIYLFGTVHVLPAGERWFEGPVKAAFDKADALVIETVAPPPAEAARVMMARAIDPAGRSLTAIVGPESAAKLGKALVAEGRPADMLDRFEPWYAATLLTFLALDRIGIKAGSGVEPQLQAAAGAAAKPVEGLEGFDAQLALLDGLSAADQKKLLDESVEEMAEADGKLRPMIAAWEKGDAPALARLMNEGLKDAPEIRRLLLDDRNARFADWIAARMARPGTVFLAVGAGHLGGEASVQAFLAKKGLKATRVQ</sequence>
<feature type="signal peptide" evidence="1">
    <location>
        <begin position="1"/>
        <end position="18"/>
    </location>
</feature>
<dbReference type="PANTHER" id="PTHR40590:SF1">
    <property type="entry name" value="CYTOPLASMIC PROTEIN"/>
    <property type="match status" value="1"/>
</dbReference>
<keyword evidence="3" id="KW-1185">Reference proteome</keyword>
<accession>A0ABY7TPD5</accession>
<reference evidence="2 3" key="1">
    <citation type="submission" date="2023-02" db="EMBL/GenBank/DDBJ databases">
        <title>Genome sequence of Sphingomonas naphthae.</title>
        <authorList>
            <person name="Kim S."/>
            <person name="Heo J."/>
            <person name="Kwon S.-W."/>
        </authorList>
    </citation>
    <scope>NUCLEOTIDE SEQUENCE [LARGE SCALE GENOMIC DNA]</scope>
    <source>
        <strain evidence="2 3">KACC 18716</strain>
    </source>
</reference>
<proteinExistence type="predicted"/>
<evidence type="ECO:0000256" key="1">
    <source>
        <dbReference type="SAM" id="SignalP"/>
    </source>
</evidence>
<organism evidence="2 3">
    <name type="scientific">Sphingomonas naphthae</name>
    <dbReference type="NCBI Taxonomy" id="1813468"/>
    <lineage>
        <taxon>Bacteria</taxon>
        <taxon>Pseudomonadati</taxon>
        <taxon>Pseudomonadota</taxon>
        <taxon>Alphaproteobacteria</taxon>
        <taxon>Sphingomonadales</taxon>
        <taxon>Sphingomonadaceae</taxon>
        <taxon>Sphingomonas</taxon>
    </lineage>
</organism>
<dbReference type="RefSeq" id="WP_273690674.1">
    <property type="nucleotide sequence ID" value="NZ_CP117411.1"/>
</dbReference>
<evidence type="ECO:0000313" key="3">
    <source>
        <dbReference type="Proteomes" id="UP001220395"/>
    </source>
</evidence>
<evidence type="ECO:0000313" key="2">
    <source>
        <dbReference type="EMBL" id="WCT75108.1"/>
    </source>
</evidence>
<feature type="chain" id="PRO_5045465922" evidence="1">
    <location>
        <begin position="19"/>
        <end position="289"/>
    </location>
</feature>
<keyword evidence="1" id="KW-0732">Signal</keyword>
<dbReference type="EMBL" id="CP117411">
    <property type="protein sequence ID" value="WCT75108.1"/>
    <property type="molecule type" value="Genomic_DNA"/>
</dbReference>
<dbReference type="PANTHER" id="PTHR40590">
    <property type="entry name" value="CYTOPLASMIC PROTEIN-RELATED"/>
    <property type="match status" value="1"/>
</dbReference>
<dbReference type="Proteomes" id="UP001220395">
    <property type="component" value="Chromosome"/>
</dbReference>
<gene>
    <name evidence="2" type="ORF">PQ455_07805</name>
</gene>
<protein>
    <submittedName>
        <fullName evidence="2">TraB/GumN family protein</fullName>
    </submittedName>
</protein>
<dbReference type="CDD" id="cd14789">
    <property type="entry name" value="Tiki"/>
    <property type="match status" value="1"/>
</dbReference>